<feature type="binding site" evidence="12">
    <location>
        <position position="92"/>
    </location>
    <ligand>
        <name>UDP-N-acetyl-alpha-D-glucosamine</name>
        <dbReference type="ChEBI" id="CHEBI:57705"/>
    </ligand>
</feature>
<feature type="binding site" evidence="12">
    <location>
        <position position="306"/>
    </location>
    <ligand>
        <name>UDP-N-acetyl-alpha-D-glucosamine</name>
        <dbReference type="ChEBI" id="CHEBI:57705"/>
    </ligand>
</feature>
<comment type="similarity">
    <text evidence="10 12">Belongs to the EPSP synthase family. MurA subfamily.</text>
</comment>
<keyword evidence="5 12" id="KW-0808">Transferase</keyword>
<dbReference type="GO" id="GO:0051301">
    <property type="term" value="P:cell division"/>
    <property type="evidence" value="ECO:0007669"/>
    <property type="project" value="UniProtKB-KW"/>
</dbReference>
<comment type="catalytic activity">
    <reaction evidence="11 12">
        <text>phosphoenolpyruvate + UDP-N-acetyl-alpha-D-glucosamine = UDP-N-acetyl-3-O-(1-carboxyvinyl)-alpha-D-glucosamine + phosphate</text>
        <dbReference type="Rhea" id="RHEA:18681"/>
        <dbReference type="ChEBI" id="CHEBI:43474"/>
        <dbReference type="ChEBI" id="CHEBI:57705"/>
        <dbReference type="ChEBI" id="CHEBI:58702"/>
        <dbReference type="ChEBI" id="CHEBI:68483"/>
        <dbReference type="EC" id="2.5.1.7"/>
    </reaction>
</comment>
<evidence type="ECO:0000256" key="4">
    <source>
        <dbReference type="ARBA" id="ARBA00022618"/>
    </source>
</evidence>
<evidence type="ECO:0000259" key="13">
    <source>
        <dbReference type="Pfam" id="PF00275"/>
    </source>
</evidence>
<evidence type="ECO:0000256" key="10">
    <source>
        <dbReference type="ARBA" id="ARBA00038367"/>
    </source>
</evidence>
<comment type="function">
    <text evidence="12">Cell wall formation. Adds enolpyruvyl to UDP-N-acetylglucosamine.</text>
</comment>
<dbReference type="Gene3D" id="3.65.10.10">
    <property type="entry name" value="Enolpyruvate transferase domain"/>
    <property type="match status" value="2"/>
</dbReference>
<dbReference type="PANTHER" id="PTHR43783">
    <property type="entry name" value="UDP-N-ACETYLGLUCOSAMINE 1-CARBOXYVINYLTRANSFERASE"/>
    <property type="match status" value="1"/>
</dbReference>
<dbReference type="InterPro" id="IPR013792">
    <property type="entry name" value="RNA3'P_cycl/enolpyr_Trfase_a/b"/>
</dbReference>
<feature type="binding site" evidence="12">
    <location>
        <position position="328"/>
    </location>
    <ligand>
        <name>UDP-N-acetyl-alpha-D-glucosamine</name>
        <dbReference type="ChEBI" id="CHEBI:57705"/>
    </ligand>
</feature>
<sequence>MSVIQVQGLCPLNGRIRIQGSKNAVLPMMAAALLCRDVTVLHHVPDIADVRIMADILRHLGCLVNWRQGRMEIDASDLTRTEIPREYVGKMRSSCLLLGPLLAREGEAVTSYPGGCVIGKRPIDFHIHALERLGASFREQNGTIAARARKLFGTWILFPYPSVGATENALLAAVLADGTTVLLNCAMEPEIEELCRLLTAMGARIKGIGGPELVVEGVPELHSCEFTPAGDRICAGTYLAAAVISRGDVVVAGVRPGELLEPLKTMERMGAAVSVREKEKEIRVQMKKRPSPVFLETGPYPRFPTDLQPVFLAAACTCRGESRIRETVFEARFAAADEMKRFGARIRTDRDTVHVKGRWPLGSASVRAPDLRGGAALVLAGMAAEGISGIEDCGHIERGYEDLCRDLSLLGAKIWMERESLAGS</sequence>
<reference evidence="14" key="1">
    <citation type="submission" date="2020-10" db="EMBL/GenBank/DDBJ databases">
        <authorList>
            <person name="Gilroy R."/>
        </authorList>
    </citation>
    <scope>NUCLEOTIDE SEQUENCE</scope>
    <source>
        <strain evidence="14">CHK180-2868</strain>
    </source>
</reference>
<dbReference type="HAMAP" id="MF_00111">
    <property type="entry name" value="MurA"/>
    <property type="match status" value="1"/>
</dbReference>
<evidence type="ECO:0000256" key="3">
    <source>
        <dbReference type="ARBA" id="ARBA00022490"/>
    </source>
</evidence>
<comment type="caution">
    <text evidence="12">Lacks conserved residue(s) required for the propagation of feature annotation.</text>
</comment>
<keyword evidence="8 12" id="KW-0131">Cell cycle</keyword>
<evidence type="ECO:0000256" key="6">
    <source>
        <dbReference type="ARBA" id="ARBA00022960"/>
    </source>
</evidence>
<keyword evidence="6 12" id="KW-0133">Cell shape</keyword>
<dbReference type="GO" id="GO:0071555">
    <property type="term" value="P:cell wall organization"/>
    <property type="evidence" value="ECO:0007669"/>
    <property type="project" value="UniProtKB-KW"/>
</dbReference>
<comment type="pathway">
    <text evidence="2 12">Cell wall biogenesis; peptidoglycan biosynthesis.</text>
</comment>
<dbReference type="GO" id="GO:0005737">
    <property type="term" value="C:cytoplasm"/>
    <property type="evidence" value="ECO:0007669"/>
    <property type="project" value="UniProtKB-SubCell"/>
</dbReference>
<dbReference type="NCBIfam" id="TIGR01072">
    <property type="entry name" value="murA"/>
    <property type="match status" value="1"/>
</dbReference>
<dbReference type="Pfam" id="PF00275">
    <property type="entry name" value="EPSP_synthase"/>
    <property type="match status" value="1"/>
</dbReference>
<keyword evidence="4 12" id="KW-0132">Cell division</keyword>
<dbReference type="InterPro" id="IPR036968">
    <property type="entry name" value="Enolpyruvate_Tfrase_sf"/>
</dbReference>
<dbReference type="SUPFAM" id="SSF55205">
    <property type="entry name" value="EPT/RTPC-like"/>
    <property type="match status" value="1"/>
</dbReference>
<dbReference type="NCBIfam" id="NF006873">
    <property type="entry name" value="PRK09369.1"/>
    <property type="match status" value="1"/>
</dbReference>
<dbReference type="CDD" id="cd01555">
    <property type="entry name" value="UdpNAET"/>
    <property type="match status" value="1"/>
</dbReference>
<accession>A0A9D1A5I4</accession>
<dbReference type="InterPro" id="IPR005750">
    <property type="entry name" value="UDP_GlcNAc_COvinyl_MurA"/>
</dbReference>
<evidence type="ECO:0000256" key="11">
    <source>
        <dbReference type="ARBA" id="ARBA00047527"/>
    </source>
</evidence>
<evidence type="ECO:0000256" key="2">
    <source>
        <dbReference type="ARBA" id="ARBA00004752"/>
    </source>
</evidence>
<feature type="binding site" evidence="12">
    <location>
        <begin position="22"/>
        <end position="23"/>
    </location>
    <ligand>
        <name>phosphoenolpyruvate</name>
        <dbReference type="ChEBI" id="CHEBI:58702"/>
    </ligand>
</feature>
<evidence type="ECO:0000313" key="15">
    <source>
        <dbReference type="Proteomes" id="UP000824250"/>
    </source>
</evidence>
<name>A0A9D1A5I4_9FIRM</name>
<evidence type="ECO:0000256" key="5">
    <source>
        <dbReference type="ARBA" id="ARBA00022679"/>
    </source>
</evidence>
<feature type="modified residue" description="2-(S-cysteinyl)pyruvic acid O-phosphothioketal" evidence="12">
    <location>
        <position position="116"/>
    </location>
</feature>
<dbReference type="GO" id="GO:0019277">
    <property type="term" value="P:UDP-N-acetylgalactosamine biosynthetic process"/>
    <property type="evidence" value="ECO:0007669"/>
    <property type="project" value="InterPro"/>
</dbReference>
<organism evidence="14 15">
    <name type="scientific">Candidatus Copromonas faecavium</name>
    <name type="common">nom. illeg.</name>
    <dbReference type="NCBI Taxonomy" id="2840740"/>
    <lineage>
        <taxon>Bacteria</taxon>
        <taxon>Bacillati</taxon>
        <taxon>Bacillota</taxon>
        <taxon>Clostridia</taxon>
        <taxon>Lachnospirales</taxon>
        <taxon>Lachnospiraceae</taxon>
        <taxon>Candidatus Copromonas (nom. illeg.)</taxon>
    </lineage>
</organism>
<comment type="caution">
    <text evidence="14">The sequence shown here is derived from an EMBL/GenBank/DDBJ whole genome shotgun (WGS) entry which is preliminary data.</text>
</comment>
<evidence type="ECO:0000256" key="7">
    <source>
        <dbReference type="ARBA" id="ARBA00022984"/>
    </source>
</evidence>
<keyword evidence="7 12" id="KW-0573">Peptidoglycan synthesis</keyword>
<evidence type="ECO:0000256" key="8">
    <source>
        <dbReference type="ARBA" id="ARBA00023306"/>
    </source>
</evidence>
<evidence type="ECO:0000256" key="9">
    <source>
        <dbReference type="ARBA" id="ARBA00023316"/>
    </source>
</evidence>
<protein>
    <recommendedName>
        <fullName evidence="12">UDP-N-acetylglucosamine 1-carboxyvinyltransferase</fullName>
        <ecNumber evidence="12">2.5.1.7</ecNumber>
    </recommendedName>
    <alternativeName>
        <fullName evidence="12">Enoylpyruvate transferase</fullName>
    </alternativeName>
    <alternativeName>
        <fullName evidence="12">UDP-N-acetylglucosamine enolpyruvyl transferase</fullName>
        <shortName evidence="12">EPT</shortName>
    </alternativeName>
</protein>
<dbReference type="GO" id="GO:0009252">
    <property type="term" value="P:peptidoglycan biosynthetic process"/>
    <property type="evidence" value="ECO:0007669"/>
    <property type="project" value="UniProtKB-UniRule"/>
</dbReference>
<comment type="subcellular location">
    <subcellularLocation>
        <location evidence="1 12">Cytoplasm</location>
    </subcellularLocation>
</comment>
<keyword evidence="9 12" id="KW-0961">Cell wall biogenesis/degradation</keyword>
<feature type="active site" description="Proton donor" evidence="12">
    <location>
        <position position="116"/>
    </location>
</feature>
<keyword evidence="3 12" id="KW-0963">Cytoplasm</keyword>
<dbReference type="Proteomes" id="UP000824250">
    <property type="component" value="Unassembled WGS sequence"/>
</dbReference>
<dbReference type="EMBL" id="DVGC01000061">
    <property type="protein sequence ID" value="HIR06424.1"/>
    <property type="molecule type" value="Genomic_DNA"/>
</dbReference>
<keyword evidence="12" id="KW-0670">Pyruvate</keyword>
<evidence type="ECO:0000313" key="14">
    <source>
        <dbReference type="EMBL" id="HIR06424.1"/>
    </source>
</evidence>
<reference evidence="14" key="2">
    <citation type="journal article" date="2021" name="PeerJ">
        <title>Extensive microbial diversity within the chicken gut microbiome revealed by metagenomics and culture.</title>
        <authorList>
            <person name="Gilroy R."/>
            <person name="Ravi A."/>
            <person name="Getino M."/>
            <person name="Pursley I."/>
            <person name="Horton D.L."/>
            <person name="Alikhan N.F."/>
            <person name="Baker D."/>
            <person name="Gharbi K."/>
            <person name="Hall N."/>
            <person name="Watson M."/>
            <person name="Adriaenssens E.M."/>
            <person name="Foster-Nyarko E."/>
            <person name="Jarju S."/>
            <person name="Secka A."/>
            <person name="Antonio M."/>
            <person name="Oren A."/>
            <person name="Chaudhuri R.R."/>
            <person name="La Ragione R."/>
            <person name="Hildebrand F."/>
            <person name="Pallen M.J."/>
        </authorList>
    </citation>
    <scope>NUCLEOTIDE SEQUENCE</scope>
    <source>
        <strain evidence="14">CHK180-2868</strain>
    </source>
</reference>
<dbReference type="PANTHER" id="PTHR43783:SF1">
    <property type="entry name" value="UDP-N-ACETYLGLUCOSAMINE 1-CARBOXYVINYLTRANSFERASE"/>
    <property type="match status" value="1"/>
</dbReference>
<dbReference type="GO" id="GO:0008360">
    <property type="term" value="P:regulation of cell shape"/>
    <property type="evidence" value="ECO:0007669"/>
    <property type="project" value="UniProtKB-KW"/>
</dbReference>
<dbReference type="InterPro" id="IPR050068">
    <property type="entry name" value="MurA_subfamily"/>
</dbReference>
<evidence type="ECO:0000256" key="1">
    <source>
        <dbReference type="ARBA" id="ARBA00004496"/>
    </source>
</evidence>
<evidence type="ECO:0000256" key="12">
    <source>
        <dbReference type="HAMAP-Rule" id="MF_00111"/>
    </source>
</evidence>
<proteinExistence type="inferred from homology"/>
<dbReference type="InterPro" id="IPR001986">
    <property type="entry name" value="Enolpyruvate_Tfrase_dom"/>
</dbReference>
<dbReference type="GO" id="GO:0008760">
    <property type="term" value="F:UDP-N-acetylglucosamine 1-carboxyvinyltransferase activity"/>
    <property type="evidence" value="ECO:0007669"/>
    <property type="project" value="UniProtKB-UniRule"/>
</dbReference>
<dbReference type="EC" id="2.5.1.7" evidence="12"/>
<dbReference type="AlphaFoldDB" id="A0A9D1A5I4"/>
<feature type="domain" description="Enolpyruvate transferase" evidence="13">
    <location>
        <begin position="8"/>
        <end position="406"/>
    </location>
</feature>
<gene>
    <name evidence="12 14" type="primary">murA</name>
    <name evidence="14" type="ORF">IAB28_10760</name>
</gene>